<dbReference type="OrthoDB" id="40923at10239"/>
<gene>
    <name evidence="1" type="ORF">ArV1_085</name>
</gene>
<dbReference type="GO" id="GO:0016787">
    <property type="term" value="F:hydrolase activity"/>
    <property type="evidence" value="ECO:0007669"/>
    <property type="project" value="UniProtKB-KW"/>
</dbReference>
<dbReference type="EMBL" id="KM879463">
    <property type="protein sequence ID" value="AIZ01772.1"/>
    <property type="molecule type" value="Genomic_DNA"/>
</dbReference>
<name>A0A0A7HAR9_9CAUD</name>
<dbReference type="KEGG" id="vg:23680927"/>
<proteinExistence type="predicted"/>
<dbReference type="RefSeq" id="YP_009126118.1">
    <property type="nucleotide sequence ID" value="NC_026606.1"/>
</dbReference>
<sequence>MPESFRYRTPLKAVTEAPAAHLIYVLEQTRVEREAQTEKWGEQNWPNGTGPEVVLEAREGNNMDILAYRHKNTTDFNAKQGTLTYKDIFLEEVFEAMAESDPTALRKELIQCAAVALAWVQKIDRDAAR</sequence>
<accession>A0A0A7HAR9</accession>
<reference evidence="1 2" key="1">
    <citation type="submission" date="2014-10" db="EMBL/GenBank/DDBJ databases">
        <title>Genome of vB_ArtM-ArV1 - first myovirus infecting Arthrobacter sp.</title>
        <authorList>
            <person name="Simoliunas E."/>
            <person name="Kaliniene L."/>
            <person name="Stasilo M."/>
            <person name="Meskys R."/>
        </authorList>
    </citation>
    <scope>NUCLEOTIDE SEQUENCE [LARGE SCALE GENOMIC DNA]</scope>
</reference>
<evidence type="ECO:0000313" key="2">
    <source>
        <dbReference type="Proteomes" id="UP000031071"/>
    </source>
</evidence>
<organism evidence="1 2">
    <name type="scientific">Arthrobacter phage vB_ArtM-ArV1</name>
    <dbReference type="NCBI Taxonomy" id="1566993"/>
    <lineage>
        <taxon>Viruses</taxon>
        <taxon>Duplodnaviria</taxon>
        <taxon>Heunggongvirae</taxon>
        <taxon>Uroviricota</taxon>
        <taxon>Caudoviricetes</taxon>
        <taxon>Klausavirus</taxon>
        <taxon>Klausavirus ArV1</taxon>
    </lineage>
</organism>
<keyword evidence="1" id="KW-0378">Hydrolase</keyword>
<dbReference type="GeneID" id="23680927"/>
<keyword evidence="2" id="KW-1185">Reference proteome</keyword>
<protein>
    <submittedName>
        <fullName evidence="1">NUDIX hydrolase</fullName>
    </submittedName>
</protein>
<dbReference type="Proteomes" id="UP000031071">
    <property type="component" value="Segment"/>
</dbReference>
<evidence type="ECO:0000313" key="1">
    <source>
        <dbReference type="EMBL" id="AIZ01772.1"/>
    </source>
</evidence>